<comment type="caution">
    <text evidence="2">The sequence shown here is derived from an EMBL/GenBank/DDBJ whole genome shotgun (WGS) entry which is preliminary data.</text>
</comment>
<dbReference type="InterPro" id="IPR043964">
    <property type="entry name" value="P-loop_TraG"/>
</dbReference>
<gene>
    <name evidence="2" type="ORF">UT75_C0006G0025</name>
</gene>
<protein>
    <submittedName>
        <fullName evidence="2">Type IV secretory pathway VirB4 component-like protein</fullName>
    </submittedName>
</protein>
<name>A0A0G0QTJ7_9BACT</name>
<evidence type="ECO:0000313" key="2">
    <source>
        <dbReference type="EMBL" id="KKR40646.1"/>
    </source>
</evidence>
<feature type="domain" description="TraG P-loop" evidence="1">
    <location>
        <begin position="226"/>
        <end position="528"/>
    </location>
</feature>
<dbReference type="Gene3D" id="3.40.50.300">
    <property type="entry name" value="P-loop containing nucleotide triphosphate hydrolases"/>
    <property type="match status" value="1"/>
</dbReference>
<dbReference type="NCBIfam" id="NF045971">
    <property type="entry name" value="conju_CD1110"/>
    <property type="match status" value="1"/>
</dbReference>
<dbReference type="PANTHER" id="PTHR30121:SF6">
    <property type="entry name" value="SLR6007 PROTEIN"/>
    <property type="match status" value="1"/>
</dbReference>
<dbReference type="InterPro" id="IPR051162">
    <property type="entry name" value="T4SS_component"/>
</dbReference>
<dbReference type="Pfam" id="PF19044">
    <property type="entry name" value="P-loop_TraG"/>
    <property type="match status" value="1"/>
</dbReference>
<dbReference type="Proteomes" id="UP000034072">
    <property type="component" value="Unassembled WGS sequence"/>
</dbReference>
<accession>A0A0G0QTJ7</accession>
<proteinExistence type="predicted"/>
<dbReference type="SUPFAM" id="SSF52540">
    <property type="entry name" value="P-loop containing nucleoside triphosphate hydrolases"/>
    <property type="match status" value="1"/>
</dbReference>
<reference evidence="2 3" key="1">
    <citation type="journal article" date="2015" name="Nature">
        <title>rRNA introns, odd ribosomes, and small enigmatic genomes across a large radiation of phyla.</title>
        <authorList>
            <person name="Brown C.T."/>
            <person name="Hug L.A."/>
            <person name="Thomas B.C."/>
            <person name="Sharon I."/>
            <person name="Castelle C.J."/>
            <person name="Singh A."/>
            <person name="Wilkins M.J."/>
            <person name="Williams K.H."/>
            <person name="Banfield J.F."/>
        </authorList>
    </citation>
    <scope>NUCLEOTIDE SEQUENCE [LARGE SCALE GENOMIC DNA]</scope>
</reference>
<evidence type="ECO:0000313" key="3">
    <source>
        <dbReference type="Proteomes" id="UP000034072"/>
    </source>
</evidence>
<dbReference type="PANTHER" id="PTHR30121">
    <property type="entry name" value="UNCHARACTERIZED PROTEIN YJGR-RELATED"/>
    <property type="match status" value="1"/>
</dbReference>
<sequence length="580" mass="65259">MQDQKLQLDESFAPEAFSINPNYIQIGDTFARTMFLATYPRYLSMSWFSPIINLDKAFNVSIYVVPKNTADTLKQLRDQLGRLEAQAMEGAAKGQVRDPLLETAIGDIESLRDKLQQGTDRFFELGVYITFFENDVKLLDETENKIKGMFENQLVFPKSAIFRMAEGFSSTLPLNNDKLNVHTSLNTEPISSIFPFVSFDLTSTSGILYGINTHNNSLVLFDRFSLENSNTVVFGKSGGGKSYTVKLEILRSLIFGVQAIIIDPEDEYKYLAETVGGSVVKVSISSDQHINPFDLPIPKEDESASDIFKSHILNLTGLVRLMLGDITSEEETLLDEALRQTYAIKDIGPDSDFGNMAPPVMTDLQNVLDGMQGSESLAVRLRRFTQGTFAGFLNQPTNISLDNQIVVFSIRDMEEELRPIAMYIVLNFMWTAIRRNLKRRILLVDEAWILLRTKVGANFLSSIAKRARKYYAGLTTISQDIPEFLATDDGKSILNNSSIQILMKQSPATIDLIQKTFSLTNAEKYYLLEARVGFGLFFLGQTHVGIRMVSSFAEDQIITSDPKQILEIEKAKEDWAKTRD</sequence>
<dbReference type="Gene3D" id="1.10.8.730">
    <property type="match status" value="1"/>
</dbReference>
<organism evidence="2 3">
    <name type="scientific">Candidatus Yanofskybacteria bacterium GW2011_GWE2_40_11</name>
    <dbReference type="NCBI Taxonomy" id="1619033"/>
    <lineage>
        <taxon>Bacteria</taxon>
        <taxon>Candidatus Yanofskyibacteriota</taxon>
    </lineage>
</organism>
<evidence type="ECO:0000259" key="1">
    <source>
        <dbReference type="Pfam" id="PF19044"/>
    </source>
</evidence>
<dbReference type="EMBL" id="LBXZ01000006">
    <property type="protein sequence ID" value="KKR40646.1"/>
    <property type="molecule type" value="Genomic_DNA"/>
</dbReference>
<dbReference type="CDD" id="cd01127">
    <property type="entry name" value="TrwB_TraG_TraD_VirD4"/>
    <property type="match status" value="1"/>
</dbReference>
<dbReference type="AlphaFoldDB" id="A0A0G0QTJ7"/>
<dbReference type="InterPro" id="IPR027417">
    <property type="entry name" value="P-loop_NTPase"/>
</dbReference>